<organism evidence="1">
    <name type="scientific">viral metagenome</name>
    <dbReference type="NCBI Taxonomy" id="1070528"/>
    <lineage>
        <taxon>unclassified sequences</taxon>
        <taxon>metagenomes</taxon>
        <taxon>organismal metagenomes</taxon>
    </lineage>
</organism>
<name>A0A6M3L2Q5_9ZZZZ</name>
<sequence>MPTNKQIKEFWEKLSPTPDDWRMYEIWLYSGYPPIDLNNLFKYAVPKLDQSRYYKALSSIFYYDAIKEDPALALFWAIYQVIKET</sequence>
<reference evidence="1" key="1">
    <citation type="submission" date="2020-03" db="EMBL/GenBank/DDBJ databases">
        <title>The deep terrestrial virosphere.</title>
        <authorList>
            <person name="Holmfeldt K."/>
            <person name="Nilsson E."/>
            <person name="Simone D."/>
            <person name="Lopez-Fernandez M."/>
            <person name="Wu X."/>
            <person name="de Brujin I."/>
            <person name="Lundin D."/>
            <person name="Andersson A."/>
            <person name="Bertilsson S."/>
            <person name="Dopson M."/>
        </authorList>
    </citation>
    <scope>NUCLEOTIDE SEQUENCE</scope>
    <source>
        <strain evidence="1">MM415B02730</strain>
    </source>
</reference>
<gene>
    <name evidence="1" type="ORF">MM415B02730_0015</name>
</gene>
<protein>
    <submittedName>
        <fullName evidence="1">Uncharacterized protein</fullName>
    </submittedName>
</protein>
<dbReference type="AlphaFoldDB" id="A0A6M3L2Q5"/>
<dbReference type="EMBL" id="MT142791">
    <property type="protein sequence ID" value="QJA88610.1"/>
    <property type="molecule type" value="Genomic_DNA"/>
</dbReference>
<accession>A0A6M3L2Q5</accession>
<evidence type="ECO:0000313" key="1">
    <source>
        <dbReference type="EMBL" id="QJA88610.1"/>
    </source>
</evidence>
<proteinExistence type="predicted"/>